<dbReference type="NCBIfam" id="TIGR04256">
    <property type="entry name" value="GxxExxY"/>
    <property type="match status" value="1"/>
</dbReference>
<keyword evidence="2" id="KW-1185">Reference proteome</keyword>
<dbReference type="Pfam" id="PF13366">
    <property type="entry name" value="PDDEXK_3"/>
    <property type="match status" value="1"/>
</dbReference>
<name>I3CI90_9GAMM</name>
<dbReference type="EMBL" id="JH600070">
    <property type="protein sequence ID" value="EIJ43333.1"/>
    <property type="molecule type" value="Genomic_DNA"/>
</dbReference>
<reference evidence="1 2" key="1">
    <citation type="submission" date="2011-11" db="EMBL/GenBank/DDBJ databases">
        <title>Improved High-Quality Draft sequence of Beggiatoa alba B18lD.</title>
        <authorList>
            <consortium name="US DOE Joint Genome Institute"/>
            <person name="Lucas S."/>
            <person name="Han J."/>
            <person name="Lapidus A."/>
            <person name="Cheng J.-F."/>
            <person name="Goodwin L."/>
            <person name="Pitluck S."/>
            <person name="Peters L."/>
            <person name="Mikhailova N."/>
            <person name="Held B."/>
            <person name="Detter J.C."/>
            <person name="Han C."/>
            <person name="Tapia R."/>
            <person name="Land M."/>
            <person name="Hauser L."/>
            <person name="Kyrpides N."/>
            <person name="Ivanova N."/>
            <person name="Pagani I."/>
            <person name="Samuel K."/>
            <person name="Teske A."/>
            <person name="Mueller J."/>
            <person name="Woyke T."/>
        </authorList>
    </citation>
    <scope>NUCLEOTIDE SEQUENCE [LARGE SCALE GENOMIC DNA]</scope>
    <source>
        <strain evidence="1 2">B18LD</strain>
    </source>
</reference>
<dbReference type="Proteomes" id="UP000005744">
    <property type="component" value="Unassembled WGS sequence"/>
</dbReference>
<organism evidence="1 2">
    <name type="scientific">Beggiatoa alba B18LD</name>
    <dbReference type="NCBI Taxonomy" id="395493"/>
    <lineage>
        <taxon>Bacteria</taxon>
        <taxon>Pseudomonadati</taxon>
        <taxon>Pseudomonadota</taxon>
        <taxon>Gammaproteobacteria</taxon>
        <taxon>Thiotrichales</taxon>
        <taxon>Thiotrichaceae</taxon>
        <taxon>Beggiatoa</taxon>
    </lineage>
</organism>
<evidence type="ECO:0000313" key="2">
    <source>
        <dbReference type="Proteomes" id="UP000005744"/>
    </source>
</evidence>
<evidence type="ECO:0000313" key="1">
    <source>
        <dbReference type="EMBL" id="EIJ43333.1"/>
    </source>
</evidence>
<accession>I3CI90</accession>
<dbReference type="RefSeq" id="WP_002690427.1">
    <property type="nucleotide sequence ID" value="NZ_JH600070.1"/>
</dbReference>
<dbReference type="HOGENOM" id="CLU_134960_0_0_6"/>
<evidence type="ECO:0008006" key="3">
    <source>
        <dbReference type="Google" id="ProtNLM"/>
    </source>
</evidence>
<sequence length="127" mass="14672">MMNRELLYREECYKIQGAVFEVYREMGCGFLEAVYQECMMKELLARHIPFVAQPELQLFYKGNKLQKTYIPDFICYDTIIVELKALSAITGANKAQVINYLKATGMRLGLLVNFGDYPKASIERIIL</sequence>
<dbReference type="STRING" id="395493.BegalDRAFT_2488"/>
<proteinExistence type="predicted"/>
<gene>
    <name evidence="1" type="ORF">BegalDRAFT_2488</name>
</gene>
<dbReference type="eggNOG" id="COG0614">
    <property type="taxonomic scope" value="Bacteria"/>
</dbReference>
<protein>
    <recommendedName>
        <fullName evidence="3">GxxExxY protein</fullName>
    </recommendedName>
</protein>
<dbReference type="InterPro" id="IPR026350">
    <property type="entry name" value="GxxExxY"/>
</dbReference>
<dbReference type="AlphaFoldDB" id="I3CI90"/>